<evidence type="ECO:0000313" key="1">
    <source>
        <dbReference type="EMBL" id="KAJ7364714.1"/>
    </source>
</evidence>
<name>A0AAD7AQ20_9AGAR</name>
<proteinExistence type="predicted"/>
<dbReference type="Proteomes" id="UP001218218">
    <property type="component" value="Unassembled WGS sequence"/>
</dbReference>
<organism evidence="1 2">
    <name type="scientific">Mycena albidolilacea</name>
    <dbReference type="NCBI Taxonomy" id="1033008"/>
    <lineage>
        <taxon>Eukaryota</taxon>
        <taxon>Fungi</taxon>
        <taxon>Dikarya</taxon>
        <taxon>Basidiomycota</taxon>
        <taxon>Agaricomycotina</taxon>
        <taxon>Agaricomycetes</taxon>
        <taxon>Agaricomycetidae</taxon>
        <taxon>Agaricales</taxon>
        <taxon>Marasmiineae</taxon>
        <taxon>Mycenaceae</taxon>
        <taxon>Mycena</taxon>
    </lineage>
</organism>
<reference evidence="1" key="1">
    <citation type="submission" date="2023-03" db="EMBL/GenBank/DDBJ databases">
        <title>Massive genome expansion in bonnet fungi (Mycena s.s.) driven by repeated elements and novel gene families across ecological guilds.</title>
        <authorList>
            <consortium name="Lawrence Berkeley National Laboratory"/>
            <person name="Harder C.B."/>
            <person name="Miyauchi S."/>
            <person name="Viragh M."/>
            <person name="Kuo A."/>
            <person name="Thoen E."/>
            <person name="Andreopoulos B."/>
            <person name="Lu D."/>
            <person name="Skrede I."/>
            <person name="Drula E."/>
            <person name="Henrissat B."/>
            <person name="Morin E."/>
            <person name="Kohler A."/>
            <person name="Barry K."/>
            <person name="LaButti K."/>
            <person name="Morin E."/>
            <person name="Salamov A."/>
            <person name="Lipzen A."/>
            <person name="Mereny Z."/>
            <person name="Hegedus B."/>
            <person name="Baldrian P."/>
            <person name="Stursova M."/>
            <person name="Weitz H."/>
            <person name="Taylor A."/>
            <person name="Grigoriev I.V."/>
            <person name="Nagy L.G."/>
            <person name="Martin F."/>
            <person name="Kauserud H."/>
        </authorList>
    </citation>
    <scope>NUCLEOTIDE SEQUENCE</scope>
    <source>
        <strain evidence="1">CBHHK002</strain>
    </source>
</reference>
<evidence type="ECO:0000313" key="2">
    <source>
        <dbReference type="Proteomes" id="UP001218218"/>
    </source>
</evidence>
<gene>
    <name evidence="1" type="ORF">DFH08DRAFT_930513</name>
</gene>
<protein>
    <submittedName>
        <fullName evidence="1">Uncharacterized protein</fullName>
    </submittedName>
</protein>
<dbReference type="AlphaFoldDB" id="A0AAD7AQ20"/>
<accession>A0AAD7AQ20</accession>
<dbReference type="EMBL" id="JARIHO010000003">
    <property type="protein sequence ID" value="KAJ7364714.1"/>
    <property type="molecule type" value="Genomic_DNA"/>
</dbReference>
<sequence>MASAVEPAKGTESPIIELKAPGSLENMLGLAGKFELQRDVFEYYNMPLGTRLVNPLNVELKFRYRERCAVGHGWATAYPVIASVDLYDDGSAGLRRRVQTILSQPYPRLDFIYLLPVLFPSPSYKNHKSTAGTRLDYLNHGSRDTSLRLFSALPSCEMRGSAGFETMAEMMPEIYLERDGGLCGLTVRLDAELGDCIRRIISALLLMYTQHWLSETTGQRVNQMGNAYPHAAGSFVAELPGGACVRDESCPGLGKSDLIITLMKRGDRPSDTLDDAALAPRRENLIASQESQDEVKLVHSEGLPGSDIGIDPNDRASYSVEARSRVKAKKNRPKCAKTAHKRMELRVNVIPARLPDWPSILTWGFLELQTVSSKNVDGTVWAGGWRESHDKSQALKSRKAWKRLDEVEKRNLRLSAKDGNLPNLRFHSGKDTASSPVEPIGILTTEIRPSYQRHSLRLTPDLAFVIPRYYLNHAATGSLSSFDFGKNNAAFKVPIEEFRFSRSPVHSEWKLPQIKFASPVTFQEIFGRGGRRCAKFASIELFIPSWLNAIPNRRSHSQTSSHSQHSKESLNAAADAKFVRRPQADWAGSPPVRSPSPAMM</sequence>
<keyword evidence="2" id="KW-1185">Reference proteome</keyword>
<comment type="caution">
    <text evidence="1">The sequence shown here is derived from an EMBL/GenBank/DDBJ whole genome shotgun (WGS) entry which is preliminary data.</text>
</comment>